<sequence>MILIAWLLSGCTSDPTAMSESEPPLSTQEVVSHVVPIEQALEELQSVLDVIDSPSENDVVTRSGGVRCVKDVATVSSDILPVSTRSGETNDVENLFYIVNFEEENGYAILGADNRLESVYAIVDEGSLTPEELQQAVTISDGEAEANGELTFPLKMVVQAAATGIGGPIGGIGVRDPFDPNKPAPTLIRVEKTPIVYDYHLPRQIPITLHQGYPCNAMCPVKNGTHCLAGCTAIAIAQLLIANYYCHGSVVGSIQGVPIDWSKIDKVIANPKLISRKTEEDPSQVSEEAWEVAKLVREIGSLMHLDYGTKSSSGLNSRIQGVLEYVLYRGVHDWEYQFSKVRQMLWERERATIVCGSNTVGTKKKHAFNLDGWLERNWTETSYYSDGGVYVKDTGDRLIHCNFGWSGKANGYYHYGAFDLRKGPVFKDEEERKDPVSTTSDVYYDMDLIITYTYCP</sequence>
<evidence type="ECO:0000313" key="1">
    <source>
        <dbReference type="EMBL" id="HJA99001.1"/>
    </source>
</evidence>
<evidence type="ECO:0000313" key="2">
    <source>
        <dbReference type="Proteomes" id="UP000824259"/>
    </source>
</evidence>
<organism evidence="1 2">
    <name type="scientific">Candidatus Alistipes avicola</name>
    <dbReference type="NCBI Taxonomy" id="2838432"/>
    <lineage>
        <taxon>Bacteria</taxon>
        <taxon>Pseudomonadati</taxon>
        <taxon>Bacteroidota</taxon>
        <taxon>Bacteroidia</taxon>
        <taxon>Bacteroidales</taxon>
        <taxon>Rikenellaceae</taxon>
        <taxon>Alistipes</taxon>
    </lineage>
</organism>
<gene>
    <name evidence="1" type="ORF">H9779_05315</name>
</gene>
<comment type="caution">
    <text evidence="1">The sequence shown here is derived from an EMBL/GenBank/DDBJ whole genome shotgun (WGS) entry which is preliminary data.</text>
</comment>
<dbReference type="Pfam" id="PF01640">
    <property type="entry name" value="Peptidase_C10"/>
    <property type="match status" value="1"/>
</dbReference>
<dbReference type="Gene3D" id="3.90.70.50">
    <property type="entry name" value="Peptidase C10, streptopain"/>
    <property type="match status" value="2"/>
</dbReference>
<dbReference type="Proteomes" id="UP000824259">
    <property type="component" value="Unassembled WGS sequence"/>
</dbReference>
<dbReference type="SUPFAM" id="SSF54001">
    <property type="entry name" value="Cysteine proteinases"/>
    <property type="match status" value="1"/>
</dbReference>
<dbReference type="GO" id="GO:0006508">
    <property type="term" value="P:proteolysis"/>
    <property type="evidence" value="ECO:0007669"/>
    <property type="project" value="UniProtKB-KW"/>
</dbReference>
<protein>
    <submittedName>
        <fullName evidence="1">C10 family peptidase</fullName>
    </submittedName>
</protein>
<reference evidence="1" key="2">
    <citation type="submission" date="2021-04" db="EMBL/GenBank/DDBJ databases">
        <authorList>
            <person name="Gilroy R."/>
        </authorList>
    </citation>
    <scope>NUCLEOTIDE SEQUENCE</scope>
    <source>
        <strain evidence="1">CHK169-11906</strain>
    </source>
</reference>
<dbReference type="InterPro" id="IPR000200">
    <property type="entry name" value="Peptidase_C10"/>
</dbReference>
<name>A0A9D2RHD6_9BACT</name>
<dbReference type="InterPro" id="IPR038765">
    <property type="entry name" value="Papain-like_cys_pep_sf"/>
</dbReference>
<dbReference type="AlphaFoldDB" id="A0A9D2RHD6"/>
<reference evidence="1" key="1">
    <citation type="journal article" date="2021" name="PeerJ">
        <title>Extensive microbial diversity within the chicken gut microbiome revealed by metagenomics and culture.</title>
        <authorList>
            <person name="Gilroy R."/>
            <person name="Ravi A."/>
            <person name="Getino M."/>
            <person name="Pursley I."/>
            <person name="Horton D.L."/>
            <person name="Alikhan N.F."/>
            <person name="Baker D."/>
            <person name="Gharbi K."/>
            <person name="Hall N."/>
            <person name="Watson M."/>
            <person name="Adriaenssens E.M."/>
            <person name="Foster-Nyarko E."/>
            <person name="Jarju S."/>
            <person name="Secka A."/>
            <person name="Antonio M."/>
            <person name="Oren A."/>
            <person name="Chaudhuri R.R."/>
            <person name="La Ragione R."/>
            <person name="Hildebrand F."/>
            <person name="Pallen M.J."/>
        </authorList>
    </citation>
    <scope>NUCLEOTIDE SEQUENCE</scope>
    <source>
        <strain evidence="1">CHK169-11906</strain>
    </source>
</reference>
<dbReference type="InterPro" id="IPR044934">
    <property type="entry name" value="Streptopain_sf"/>
</dbReference>
<dbReference type="EMBL" id="DWYR01000013">
    <property type="protein sequence ID" value="HJA99001.1"/>
    <property type="molecule type" value="Genomic_DNA"/>
</dbReference>
<dbReference type="GO" id="GO:0008234">
    <property type="term" value="F:cysteine-type peptidase activity"/>
    <property type="evidence" value="ECO:0007669"/>
    <property type="project" value="UniProtKB-KW"/>
</dbReference>
<proteinExistence type="predicted"/>
<accession>A0A9D2RHD6</accession>